<feature type="transmembrane region" description="Helical" evidence="2">
    <location>
        <begin position="41"/>
        <end position="60"/>
    </location>
</feature>
<evidence type="ECO:0000256" key="1">
    <source>
        <dbReference type="SAM" id="MobiDB-lite"/>
    </source>
</evidence>
<keyword evidence="4" id="KW-1185">Reference proteome</keyword>
<reference evidence="3" key="1">
    <citation type="journal article" date="2014" name="Int. J. Syst. Evol. Microbiol.">
        <title>Complete genome sequence of Corynebacterium casei LMG S-19264T (=DSM 44701T), isolated from a smear-ripened cheese.</title>
        <authorList>
            <consortium name="US DOE Joint Genome Institute (JGI-PGF)"/>
            <person name="Walter F."/>
            <person name="Albersmeier A."/>
            <person name="Kalinowski J."/>
            <person name="Ruckert C."/>
        </authorList>
    </citation>
    <scope>NUCLEOTIDE SEQUENCE</scope>
    <source>
        <strain evidence="3">JCM 4386</strain>
    </source>
</reference>
<sequence>MEGNVFRNRFASPSARPSPLSFPRSFSRPSPRSFSRSFPRAVPLLLLLVMDVLLLDAGGLSAVSAAVALAATAAAGSALAVCALVAARSAPAVPPTRVRTAIRDRARRTAFLPQRDPDASGRPRPRAPGHALPTTVA</sequence>
<feature type="transmembrane region" description="Helical" evidence="2">
    <location>
        <begin position="66"/>
        <end position="87"/>
    </location>
</feature>
<dbReference type="Proteomes" id="UP000606194">
    <property type="component" value="Unassembled WGS sequence"/>
</dbReference>
<keyword evidence="2" id="KW-1133">Transmembrane helix</keyword>
<dbReference type="Pfam" id="PF19950">
    <property type="entry name" value="DUF6412"/>
    <property type="match status" value="1"/>
</dbReference>
<dbReference type="AlphaFoldDB" id="A0A918FQG9"/>
<organism evidence="3 4">
    <name type="scientific">Streptomyces humidus</name>
    <dbReference type="NCBI Taxonomy" id="52259"/>
    <lineage>
        <taxon>Bacteria</taxon>
        <taxon>Bacillati</taxon>
        <taxon>Actinomycetota</taxon>
        <taxon>Actinomycetes</taxon>
        <taxon>Kitasatosporales</taxon>
        <taxon>Streptomycetaceae</taxon>
        <taxon>Streptomyces</taxon>
    </lineage>
</organism>
<comment type="caution">
    <text evidence="3">The sequence shown here is derived from an EMBL/GenBank/DDBJ whole genome shotgun (WGS) entry which is preliminary data.</text>
</comment>
<feature type="region of interest" description="Disordered" evidence="1">
    <location>
        <begin position="104"/>
        <end position="137"/>
    </location>
</feature>
<accession>A0A918FQG9</accession>
<keyword evidence="2" id="KW-0812">Transmembrane</keyword>
<protein>
    <submittedName>
        <fullName evidence="3">Uncharacterized protein</fullName>
    </submittedName>
</protein>
<name>A0A918FQG9_9ACTN</name>
<dbReference type="EMBL" id="BMTL01000001">
    <property type="protein sequence ID" value="GGR67248.1"/>
    <property type="molecule type" value="Genomic_DNA"/>
</dbReference>
<evidence type="ECO:0000313" key="3">
    <source>
        <dbReference type="EMBL" id="GGR67248.1"/>
    </source>
</evidence>
<dbReference type="InterPro" id="IPR045635">
    <property type="entry name" value="DUF6412"/>
</dbReference>
<gene>
    <name evidence="3" type="ORF">GCM10010269_02510</name>
</gene>
<keyword evidence="2" id="KW-0472">Membrane</keyword>
<feature type="region of interest" description="Disordered" evidence="1">
    <location>
        <begin position="12"/>
        <end position="36"/>
    </location>
</feature>
<evidence type="ECO:0000313" key="4">
    <source>
        <dbReference type="Proteomes" id="UP000606194"/>
    </source>
</evidence>
<proteinExistence type="predicted"/>
<evidence type="ECO:0000256" key="2">
    <source>
        <dbReference type="SAM" id="Phobius"/>
    </source>
</evidence>
<reference evidence="3" key="2">
    <citation type="submission" date="2020-09" db="EMBL/GenBank/DDBJ databases">
        <authorList>
            <person name="Sun Q."/>
            <person name="Ohkuma M."/>
        </authorList>
    </citation>
    <scope>NUCLEOTIDE SEQUENCE</scope>
    <source>
        <strain evidence="3">JCM 4386</strain>
    </source>
</reference>